<dbReference type="Pfam" id="PF04719">
    <property type="entry name" value="TAFII28"/>
    <property type="match status" value="1"/>
</dbReference>
<dbReference type="InterPro" id="IPR009072">
    <property type="entry name" value="Histone-fold"/>
</dbReference>
<evidence type="ECO:0000256" key="2">
    <source>
        <dbReference type="ARBA" id="ARBA00009788"/>
    </source>
</evidence>
<evidence type="ECO:0000256" key="3">
    <source>
        <dbReference type="ARBA" id="ARBA00023015"/>
    </source>
</evidence>
<evidence type="ECO:0000256" key="6">
    <source>
        <dbReference type="SAM" id="MobiDB-lite"/>
    </source>
</evidence>
<evidence type="ECO:0000256" key="5">
    <source>
        <dbReference type="ARBA" id="ARBA00023242"/>
    </source>
</evidence>
<accession>A0AAI9STG4</accession>
<dbReference type="GO" id="GO:0046982">
    <property type="term" value="F:protein heterodimerization activity"/>
    <property type="evidence" value="ECO:0007669"/>
    <property type="project" value="InterPro"/>
</dbReference>
<feature type="domain" description="TAFII28-like protein" evidence="7">
    <location>
        <begin position="115"/>
        <end position="235"/>
    </location>
</feature>
<sequence length="251" mass="28834">MNLSTLEKEDEKKEDFDRDDSMDEEDEELIWRVFFGEMERQGRLRDTTNNNERNSTASELADMIYQSSEDEEDKVSIASDILQGVDDPELIERFNKAKKMDIDKNLTEEEQKRLMITNLTDDQMERFEAYRRSTINKTGIKKLCNSIVGHSIPQVIATVMAGVTKSFVSEVISTALEVRERGHKAKLLNDIEEKKLQKSRFVRGASDIEGQVNFLSYDGDNPSPLTASHIREAYRLLKLQSSAASTFQRDH</sequence>
<evidence type="ECO:0000313" key="9">
    <source>
        <dbReference type="Proteomes" id="UP001202479"/>
    </source>
</evidence>
<dbReference type="GO" id="GO:0005669">
    <property type="term" value="C:transcription factor TFIID complex"/>
    <property type="evidence" value="ECO:0007669"/>
    <property type="project" value="InterPro"/>
</dbReference>
<dbReference type="Gene3D" id="1.10.20.10">
    <property type="entry name" value="Histone, subunit A"/>
    <property type="match status" value="1"/>
</dbReference>
<name>A0AAI9STG4_9ASCO</name>
<comment type="caution">
    <text evidence="8">The sequence shown here is derived from an EMBL/GenBank/DDBJ whole genome shotgun (WGS) entry which is preliminary data.</text>
</comment>
<dbReference type="CDD" id="cd08048">
    <property type="entry name" value="HFD_TAF11"/>
    <property type="match status" value="1"/>
</dbReference>
<keyword evidence="5" id="KW-0539">Nucleus</keyword>
<dbReference type="InterPro" id="IPR006809">
    <property type="entry name" value="TAFII28_dom"/>
</dbReference>
<dbReference type="SUPFAM" id="SSF47113">
    <property type="entry name" value="Histone-fold"/>
    <property type="match status" value="1"/>
</dbReference>
<gene>
    <name evidence="8" type="ORF">KGF56_004891</name>
</gene>
<keyword evidence="3" id="KW-0805">Transcription regulation</keyword>
<feature type="compositionally biased region" description="Basic and acidic residues" evidence="6">
    <location>
        <begin position="1"/>
        <end position="16"/>
    </location>
</feature>
<keyword evidence="4" id="KW-0804">Transcription</keyword>
<reference evidence="8" key="1">
    <citation type="journal article" date="2022" name="DNA Res.">
        <title>Genome analysis of five recently described species of the CUG-Ser clade uncovers Candida theae as a new hybrid lineage with pathogenic potential in the Candida parapsilosis species complex.</title>
        <authorList>
            <person name="Mixao V."/>
            <person name="Del Olmo V."/>
            <person name="Hegedusova E."/>
            <person name="Saus E."/>
            <person name="Pryszcz L."/>
            <person name="Cillingova A."/>
            <person name="Nosek J."/>
            <person name="Gabaldon T."/>
        </authorList>
    </citation>
    <scope>NUCLEOTIDE SEQUENCE</scope>
    <source>
        <strain evidence="8">CBS 10844</strain>
    </source>
</reference>
<dbReference type="GO" id="GO:0051123">
    <property type="term" value="P:RNA polymerase II preinitiation complex assembly"/>
    <property type="evidence" value="ECO:0007669"/>
    <property type="project" value="InterPro"/>
</dbReference>
<dbReference type="Proteomes" id="UP001202479">
    <property type="component" value="Unassembled WGS sequence"/>
</dbReference>
<protein>
    <submittedName>
        <fullName evidence="8">TAF11</fullName>
    </submittedName>
</protein>
<organism evidence="8 9">
    <name type="scientific">Candida oxycetoniae</name>
    <dbReference type="NCBI Taxonomy" id="497107"/>
    <lineage>
        <taxon>Eukaryota</taxon>
        <taxon>Fungi</taxon>
        <taxon>Dikarya</taxon>
        <taxon>Ascomycota</taxon>
        <taxon>Saccharomycotina</taxon>
        <taxon>Pichiomycetes</taxon>
        <taxon>Debaryomycetaceae</taxon>
        <taxon>Candida/Lodderomyces clade</taxon>
        <taxon>Candida</taxon>
    </lineage>
</organism>
<dbReference type="GO" id="GO:0016251">
    <property type="term" value="F:RNA polymerase II general transcription initiation factor activity"/>
    <property type="evidence" value="ECO:0007669"/>
    <property type="project" value="TreeGrafter"/>
</dbReference>
<dbReference type="AlphaFoldDB" id="A0AAI9STG4"/>
<dbReference type="PANTHER" id="PTHR13218">
    <property type="entry name" value="TRANSCRIPTION INITIATION FACTOR TFIID SUBUNIT 11-RELATED"/>
    <property type="match status" value="1"/>
</dbReference>
<dbReference type="EMBL" id="JAHUZD010000150">
    <property type="protein sequence ID" value="KAI3402321.2"/>
    <property type="molecule type" value="Genomic_DNA"/>
</dbReference>
<keyword evidence="9" id="KW-1185">Reference proteome</keyword>
<comment type="similarity">
    <text evidence="2">Belongs to the TAF11 family.</text>
</comment>
<dbReference type="GeneID" id="73382504"/>
<feature type="region of interest" description="Disordered" evidence="6">
    <location>
        <begin position="1"/>
        <end position="25"/>
    </location>
</feature>
<evidence type="ECO:0000313" key="8">
    <source>
        <dbReference type="EMBL" id="KAI3402321.2"/>
    </source>
</evidence>
<dbReference type="RefSeq" id="XP_049178070.1">
    <property type="nucleotide sequence ID" value="XM_049326377.1"/>
</dbReference>
<dbReference type="InterPro" id="IPR045127">
    <property type="entry name" value="TAF11-like"/>
</dbReference>
<dbReference type="PANTHER" id="PTHR13218:SF8">
    <property type="entry name" value="TRANSCRIPTION INITIATION FACTOR TFIID SUBUNIT 11"/>
    <property type="match status" value="1"/>
</dbReference>
<proteinExistence type="inferred from homology"/>
<comment type="subcellular location">
    <subcellularLocation>
        <location evidence="1">Nucleus</location>
    </subcellularLocation>
</comment>
<evidence type="ECO:0000256" key="1">
    <source>
        <dbReference type="ARBA" id="ARBA00004123"/>
    </source>
</evidence>
<evidence type="ECO:0000259" key="7">
    <source>
        <dbReference type="Pfam" id="PF04719"/>
    </source>
</evidence>
<evidence type="ECO:0000256" key="4">
    <source>
        <dbReference type="ARBA" id="ARBA00023163"/>
    </source>
</evidence>